<name>K3WQT9_GLOUD</name>
<accession>K3WQT9</accession>
<dbReference type="Proteomes" id="UP000019132">
    <property type="component" value="Unassembled WGS sequence"/>
</dbReference>
<dbReference type="HOGENOM" id="CLU_786394_0_0_1"/>
<feature type="compositionally biased region" description="Low complexity" evidence="1">
    <location>
        <begin position="12"/>
        <end position="28"/>
    </location>
</feature>
<reference evidence="3" key="3">
    <citation type="submission" date="2015-02" db="UniProtKB">
        <authorList>
            <consortium name="EnsemblProtists"/>
        </authorList>
    </citation>
    <scope>IDENTIFICATION</scope>
    <source>
        <strain evidence="3">DAOM BR144</strain>
    </source>
</reference>
<sequence>MLQTSSFELGDSSTSIRSSTETGSSSSSTFSAAALELVRASSNPSKKRTRRSRGHEVRGRGDGAFLRSKSTSIAIYVAAHLTSIIEVVRTGAHKFSFTSGSKGGLGVMLRVAGDQTITFVNCHLEANRPARRHQQLDILTRKLPKAMGMDSSKLDLAACSDHVVWMGDFNYRVHSLDGDTVLKLLGTHRHMELHDRYDSMKDDMETVPGMRPFKEAAKWPSFYPTYKKVPHRSPLVSTEDPSWPLHVYRVRYKEPFYKGGKVKARVPGWCDRILHCSSPASRTYLNVEKLPCAMASGTKKERHCTDTESNKDSRIVLRENYRSVNDALRGSDHSPVFCTFLLSVDLSPGRVLR</sequence>
<dbReference type="GO" id="GO:0046856">
    <property type="term" value="P:phosphatidylinositol dephosphorylation"/>
    <property type="evidence" value="ECO:0007669"/>
    <property type="project" value="InterPro"/>
</dbReference>
<dbReference type="VEuPathDB" id="FungiDB:PYU1_G007315"/>
<protein>
    <recommendedName>
        <fullName evidence="2">Inositol polyphosphate-related phosphatase domain-containing protein</fullName>
    </recommendedName>
</protein>
<evidence type="ECO:0000256" key="1">
    <source>
        <dbReference type="SAM" id="MobiDB-lite"/>
    </source>
</evidence>
<dbReference type="Gene3D" id="3.60.10.10">
    <property type="entry name" value="Endonuclease/exonuclease/phosphatase"/>
    <property type="match status" value="1"/>
</dbReference>
<dbReference type="PANTHER" id="PTHR11200:SF297">
    <property type="entry name" value="INOSITOL POLYPHOSPHATE-RELATED PHOSPHATASE DOMAIN-CONTAINING PROTEIN"/>
    <property type="match status" value="1"/>
</dbReference>
<dbReference type="EnsemblProtists" id="PYU1_T007331">
    <property type="protein sequence ID" value="PYU1_T007331"/>
    <property type="gene ID" value="PYU1_G007315"/>
</dbReference>
<dbReference type="PANTHER" id="PTHR11200">
    <property type="entry name" value="INOSITOL 5-PHOSPHATASE"/>
    <property type="match status" value="1"/>
</dbReference>
<dbReference type="GO" id="GO:0004439">
    <property type="term" value="F:phosphatidylinositol-4,5-bisphosphate 5-phosphatase activity"/>
    <property type="evidence" value="ECO:0007669"/>
    <property type="project" value="TreeGrafter"/>
</dbReference>
<dbReference type="AlphaFoldDB" id="K3WQT9"/>
<proteinExistence type="predicted"/>
<dbReference type="SMART" id="SM00128">
    <property type="entry name" value="IPPc"/>
    <property type="match status" value="1"/>
</dbReference>
<organism evidence="3 4">
    <name type="scientific">Globisporangium ultimum (strain ATCC 200006 / CBS 805.95 / DAOM BR144)</name>
    <name type="common">Pythium ultimum</name>
    <dbReference type="NCBI Taxonomy" id="431595"/>
    <lineage>
        <taxon>Eukaryota</taxon>
        <taxon>Sar</taxon>
        <taxon>Stramenopiles</taxon>
        <taxon>Oomycota</taxon>
        <taxon>Peronosporomycetes</taxon>
        <taxon>Pythiales</taxon>
        <taxon>Pythiaceae</taxon>
        <taxon>Globisporangium</taxon>
    </lineage>
</organism>
<dbReference type="InParanoid" id="K3WQT9"/>
<dbReference type="SUPFAM" id="SSF56219">
    <property type="entry name" value="DNase I-like"/>
    <property type="match status" value="1"/>
</dbReference>
<evidence type="ECO:0000313" key="4">
    <source>
        <dbReference type="Proteomes" id="UP000019132"/>
    </source>
</evidence>
<dbReference type="InterPro" id="IPR046985">
    <property type="entry name" value="IP5"/>
</dbReference>
<dbReference type="STRING" id="431595.K3WQT9"/>
<dbReference type="InterPro" id="IPR000300">
    <property type="entry name" value="IPPc"/>
</dbReference>
<evidence type="ECO:0000313" key="3">
    <source>
        <dbReference type="EnsemblProtists" id="PYU1_T007331"/>
    </source>
</evidence>
<evidence type="ECO:0000259" key="2">
    <source>
        <dbReference type="SMART" id="SM00128"/>
    </source>
</evidence>
<reference evidence="4" key="1">
    <citation type="journal article" date="2010" name="Genome Biol.">
        <title>Genome sequence of the necrotrophic plant pathogen Pythium ultimum reveals original pathogenicity mechanisms and effector repertoire.</title>
        <authorList>
            <person name="Levesque C.A."/>
            <person name="Brouwer H."/>
            <person name="Cano L."/>
            <person name="Hamilton J.P."/>
            <person name="Holt C."/>
            <person name="Huitema E."/>
            <person name="Raffaele S."/>
            <person name="Robideau G.P."/>
            <person name="Thines M."/>
            <person name="Win J."/>
            <person name="Zerillo M.M."/>
            <person name="Beakes G.W."/>
            <person name="Boore J.L."/>
            <person name="Busam D."/>
            <person name="Dumas B."/>
            <person name="Ferriera S."/>
            <person name="Fuerstenberg S.I."/>
            <person name="Gachon C.M."/>
            <person name="Gaulin E."/>
            <person name="Govers F."/>
            <person name="Grenville-Briggs L."/>
            <person name="Horner N."/>
            <person name="Hostetler J."/>
            <person name="Jiang R.H."/>
            <person name="Johnson J."/>
            <person name="Krajaejun T."/>
            <person name="Lin H."/>
            <person name="Meijer H.J."/>
            <person name="Moore B."/>
            <person name="Morris P."/>
            <person name="Phuntmart V."/>
            <person name="Puiu D."/>
            <person name="Shetty J."/>
            <person name="Stajich J.E."/>
            <person name="Tripathy S."/>
            <person name="Wawra S."/>
            <person name="van West P."/>
            <person name="Whitty B.R."/>
            <person name="Coutinho P.M."/>
            <person name="Henrissat B."/>
            <person name="Martin F."/>
            <person name="Thomas P.D."/>
            <person name="Tyler B.M."/>
            <person name="De Vries R.P."/>
            <person name="Kamoun S."/>
            <person name="Yandell M."/>
            <person name="Tisserat N."/>
            <person name="Buell C.R."/>
        </authorList>
    </citation>
    <scope>NUCLEOTIDE SEQUENCE</scope>
    <source>
        <strain evidence="4">DAOM:BR144</strain>
    </source>
</reference>
<feature type="domain" description="Inositol polyphosphate-related phosphatase" evidence="2">
    <location>
        <begin position="14"/>
        <end position="348"/>
    </location>
</feature>
<dbReference type="eggNOG" id="KOG0565">
    <property type="taxonomic scope" value="Eukaryota"/>
</dbReference>
<keyword evidence="4" id="KW-1185">Reference proteome</keyword>
<feature type="region of interest" description="Disordered" evidence="1">
    <location>
        <begin position="1"/>
        <end position="28"/>
    </location>
</feature>
<dbReference type="Pfam" id="PF22669">
    <property type="entry name" value="Exo_endo_phos2"/>
    <property type="match status" value="1"/>
</dbReference>
<dbReference type="EMBL" id="GL376629">
    <property type="status" value="NOT_ANNOTATED_CDS"/>
    <property type="molecule type" value="Genomic_DNA"/>
</dbReference>
<reference evidence="4" key="2">
    <citation type="submission" date="2010-04" db="EMBL/GenBank/DDBJ databases">
        <authorList>
            <person name="Buell R."/>
            <person name="Hamilton J."/>
            <person name="Hostetler J."/>
        </authorList>
    </citation>
    <scope>NUCLEOTIDE SEQUENCE [LARGE SCALE GENOMIC DNA]</scope>
    <source>
        <strain evidence="4">DAOM:BR144</strain>
    </source>
</reference>
<feature type="region of interest" description="Disordered" evidence="1">
    <location>
        <begin position="40"/>
        <end position="63"/>
    </location>
</feature>
<dbReference type="InterPro" id="IPR036691">
    <property type="entry name" value="Endo/exonu/phosph_ase_sf"/>
</dbReference>